<keyword evidence="1" id="KW-0732">Signal</keyword>
<proteinExistence type="predicted"/>
<dbReference type="RefSeq" id="WP_192009919.1">
    <property type="nucleotide sequence ID" value="NZ_JACYTQ010000003.1"/>
</dbReference>
<protein>
    <submittedName>
        <fullName evidence="2">Transporter</fullName>
    </submittedName>
</protein>
<evidence type="ECO:0000313" key="3">
    <source>
        <dbReference type="Proteomes" id="UP000647133"/>
    </source>
</evidence>
<feature type="chain" id="PRO_5046150326" evidence="1">
    <location>
        <begin position="23"/>
        <end position="264"/>
    </location>
</feature>
<sequence length="264" mass="28554">MKNFRKYTLVLLSFVLTQAGMAQDNAAELAKKLANPIASLISVPFQNNTDYGIGNNNGTKNTLNIQPVIPISINDDWNMITRAIVPVVTQYNITGENTKQSGLADAVVSAFFSPKNSENLTWGVGPALLLPIGTNDFLTTKKFGVGPTAVALKQSNGWTLGGLINQIWSVAGSSERSNVSQMFVQPFVVYNWPSGAGLGANMEWTQDWKNSKGTLWLNPTLSAVTSLGKQKTQVVIGPRLNLAAPDGAKADWGWRAVLIFLFPK</sequence>
<comment type="caution">
    <text evidence="2">The sequence shown here is derived from an EMBL/GenBank/DDBJ whole genome shotgun (WGS) entry which is preliminary data.</text>
</comment>
<reference evidence="2 3" key="1">
    <citation type="submission" date="2020-09" db="EMBL/GenBank/DDBJ databases">
        <title>Echinicola sp. CAU 1574 isolated from sand of Sido Beach.</title>
        <authorList>
            <person name="Kim W."/>
        </authorList>
    </citation>
    <scope>NUCLEOTIDE SEQUENCE [LARGE SCALE GENOMIC DNA]</scope>
    <source>
        <strain evidence="2 3">CAU 1574</strain>
    </source>
</reference>
<organism evidence="2 3">
    <name type="scientific">Echinicola arenosa</name>
    <dbReference type="NCBI Taxonomy" id="2774144"/>
    <lineage>
        <taxon>Bacteria</taxon>
        <taxon>Pseudomonadati</taxon>
        <taxon>Bacteroidota</taxon>
        <taxon>Cytophagia</taxon>
        <taxon>Cytophagales</taxon>
        <taxon>Cyclobacteriaceae</taxon>
        <taxon>Echinicola</taxon>
    </lineage>
</organism>
<evidence type="ECO:0000313" key="2">
    <source>
        <dbReference type="EMBL" id="MBD8489027.1"/>
    </source>
</evidence>
<accession>A0ABR9AJM8</accession>
<dbReference type="EMBL" id="JACYTQ010000003">
    <property type="protein sequence ID" value="MBD8489027.1"/>
    <property type="molecule type" value="Genomic_DNA"/>
</dbReference>
<feature type="signal peptide" evidence="1">
    <location>
        <begin position="1"/>
        <end position="22"/>
    </location>
</feature>
<keyword evidence="3" id="KW-1185">Reference proteome</keyword>
<gene>
    <name evidence="2" type="ORF">IFO69_09745</name>
</gene>
<evidence type="ECO:0000256" key="1">
    <source>
        <dbReference type="SAM" id="SignalP"/>
    </source>
</evidence>
<name>A0ABR9AJM8_9BACT</name>
<dbReference type="Proteomes" id="UP000647133">
    <property type="component" value="Unassembled WGS sequence"/>
</dbReference>